<dbReference type="InterPro" id="IPR021153">
    <property type="entry name" value="HrcA_C"/>
</dbReference>
<evidence type="ECO:0000256" key="4">
    <source>
        <dbReference type="ARBA" id="ARBA00023163"/>
    </source>
</evidence>
<dbReference type="PANTHER" id="PTHR34824:SF1">
    <property type="entry name" value="HEAT-INDUCIBLE TRANSCRIPTION REPRESSOR HRCA"/>
    <property type="match status" value="1"/>
</dbReference>
<dbReference type="AlphaFoldDB" id="A0A381SCA8"/>
<dbReference type="Pfam" id="PF01628">
    <property type="entry name" value="HrcA"/>
    <property type="match status" value="1"/>
</dbReference>
<dbReference type="SUPFAM" id="SSF46785">
    <property type="entry name" value="Winged helix' DNA-binding domain"/>
    <property type="match status" value="1"/>
</dbReference>
<dbReference type="HAMAP" id="MF_00081">
    <property type="entry name" value="HrcA"/>
    <property type="match status" value="1"/>
</dbReference>
<evidence type="ECO:0000256" key="3">
    <source>
        <dbReference type="ARBA" id="ARBA00023016"/>
    </source>
</evidence>
<dbReference type="InterPro" id="IPR036388">
    <property type="entry name" value="WH-like_DNA-bd_sf"/>
</dbReference>
<keyword evidence="4" id="KW-0804">Transcription</keyword>
<dbReference type="GO" id="GO:0045892">
    <property type="term" value="P:negative regulation of DNA-templated transcription"/>
    <property type="evidence" value="ECO:0007669"/>
    <property type="project" value="TreeGrafter"/>
</dbReference>
<dbReference type="InterPro" id="IPR029016">
    <property type="entry name" value="GAF-like_dom_sf"/>
</dbReference>
<keyword evidence="1" id="KW-0678">Repressor</keyword>
<dbReference type="EMBL" id="UINC01002926">
    <property type="protein sequence ID" value="SVA01656.1"/>
    <property type="molecule type" value="Genomic_DNA"/>
</dbReference>
<dbReference type="SUPFAM" id="SSF55781">
    <property type="entry name" value="GAF domain-like"/>
    <property type="match status" value="1"/>
</dbReference>
<protein>
    <recommendedName>
        <fullName evidence="5">Heat-inducible transcription repressor HrcA C-terminal domain-containing protein</fullName>
    </recommendedName>
</protein>
<keyword evidence="3" id="KW-0346">Stress response</keyword>
<dbReference type="PIRSF" id="PIRSF005485">
    <property type="entry name" value="HrcA"/>
    <property type="match status" value="1"/>
</dbReference>
<name>A0A381SCA8_9ZZZZ</name>
<sequence length="372" mass="40532">MPWRTDSPGSSGADLSERSRAVLAALVQGYIERGTPVSSRWLAEHGGFGLSSATVRQILARLEEAGFVAQPHMSAGRVPTDQGYRHYVDLLLEQRRTNCSTSAVEARLRQAGSVNGVLSNVSHELSLASHNLGFVLAPTNAVAGFEHIEFVPLEGTRILVLVTARGQQACHKVVDIGEHVQRSELEQGANYLNREFRGLPLGEVRAGVIEHLREEQVLCDELLSRSLRLASSTLEEMVPRDSVFVDGATSLFDEVSDDDGSVPIDTMRALLALMEEKHRLVRLLGEYIEATGMTVVIGTEHSAADFKPFSLIVSTYFDGRQTGTVGVIGPRRMRYSRAIAAVDSVSQAVSRVLVNQSRSPADDARRAPYGTI</sequence>
<dbReference type="InterPro" id="IPR023120">
    <property type="entry name" value="WHTH_transcript_rep_HrcA_IDD"/>
</dbReference>
<accession>A0A381SCA8</accession>
<dbReference type="PANTHER" id="PTHR34824">
    <property type="entry name" value="HEAT-INDUCIBLE TRANSCRIPTION REPRESSOR HRCA"/>
    <property type="match status" value="1"/>
</dbReference>
<feature type="domain" description="Heat-inducible transcription repressor HrcA C-terminal" evidence="5">
    <location>
        <begin position="117"/>
        <end position="339"/>
    </location>
</feature>
<dbReference type="Gene3D" id="1.10.10.10">
    <property type="entry name" value="Winged helix-like DNA-binding domain superfamily/Winged helix DNA-binding domain"/>
    <property type="match status" value="1"/>
</dbReference>
<dbReference type="InterPro" id="IPR002571">
    <property type="entry name" value="HrcA"/>
</dbReference>
<evidence type="ECO:0000313" key="6">
    <source>
        <dbReference type="EMBL" id="SVA01656.1"/>
    </source>
</evidence>
<dbReference type="GO" id="GO:0003677">
    <property type="term" value="F:DNA binding"/>
    <property type="evidence" value="ECO:0007669"/>
    <property type="project" value="InterPro"/>
</dbReference>
<dbReference type="NCBIfam" id="TIGR00331">
    <property type="entry name" value="hrcA"/>
    <property type="match status" value="1"/>
</dbReference>
<dbReference type="Gene3D" id="3.30.390.60">
    <property type="entry name" value="Heat-inducible transcription repressor hrca homolog, domain 3"/>
    <property type="match status" value="1"/>
</dbReference>
<dbReference type="Gene3D" id="3.30.450.40">
    <property type="match status" value="1"/>
</dbReference>
<keyword evidence="2" id="KW-0805">Transcription regulation</keyword>
<gene>
    <name evidence="6" type="ORF">METZ01_LOCUS54510</name>
</gene>
<organism evidence="6">
    <name type="scientific">marine metagenome</name>
    <dbReference type="NCBI Taxonomy" id="408172"/>
    <lineage>
        <taxon>unclassified sequences</taxon>
        <taxon>metagenomes</taxon>
        <taxon>ecological metagenomes</taxon>
    </lineage>
</organism>
<reference evidence="6" key="1">
    <citation type="submission" date="2018-05" db="EMBL/GenBank/DDBJ databases">
        <authorList>
            <person name="Lanie J.A."/>
            <person name="Ng W.-L."/>
            <person name="Kazmierczak K.M."/>
            <person name="Andrzejewski T.M."/>
            <person name="Davidsen T.M."/>
            <person name="Wayne K.J."/>
            <person name="Tettelin H."/>
            <person name="Glass J.I."/>
            <person name="Rusch D."/>
            <person name="Podicherti R."/>
            <person name="Tsui H.-C.T."/>
            <person name="Winkler M.E."/>
        </authorList>
    </citation>
    <scope>NUCLEOTIDE SEQUENCE</scope>
</reference>
<evidence type="ECO:0000259" key="5">
    <source>
        <dbReference type="Pfam" id="PF01628"/>
    </source>
</evidence>
<dbReference type="InterPro" id="IPR036390">
    <property type="entry name" value="WH_DNA-bd_sf"/>
</dbReference>
<evidence type="ECO:0000256" key="1">
    <source>
        <dbReference type="ARBA" id="ARBA00022491"/>
    </source>
</evidence>
<proteinExistence type="inferred from homology"/>
<evidence type="ECO:0000256" key="2">
    <source>
        <dbReference type="ARBA" id="ARBA00023015"/>
    </source>
</evidence>